<name>A0ABQ9JCP0_9CUCU</name>
<comment type="caution">
    <text evidence="4">The sequence shown here is derived from an EMBL/GenBank/DDBJ whole genome shotgun (WGS) entry which is preliminary data.</text>
</comment>
<dbReference type="SUPFAM" id="SSF52540">
    <property type="entry name" value="P-loop containing nucleoside triphosphate hydrolases"/>
    <property type="match status" value="1"/>
</dbReference>
<evidence type="ECO:0000256" key="1">
    <source>
        <dbReference type="ARBA" id="ARBA00022741"/>
    </source>
</evidence>
<evidence type="ECO:0000256" key="2">
    <source>
        <dbReference type="ARBA" id="ARBA00022840"/>
    </source>
</evidence>
<gene>
    <name evidence="4" type="ORF">NQ317_006308</name>
</gene>
<dbReference type="Pfam" id="PF07728">
    <property type="entry name" value="AAA_5"/>
    <property type="match status" value="1"/>
</dbReference>
<evidence type="ECO:0000313" key="5">
    <source>
        <dbReference type="Proteomes" id="UP001162164"/>
    </source>
</evidence>
<evidence type="ECO:0000313" key="4">
    <source>
        <dbReference type="EMBL" id="KAJ8975702.1"/>
    </source>
</evidence>
<organism evidence="4 5">
    <name type="scientific">Molorchus minor</name>
    <dbReference type="NCBI Taxonomy" id="1323400"/>
    <lineage>
        <taxon>Eukaryota</taxon>
        <taxon>Metazoa</taxon>
        <taxon>Ecdysozoa</taxon>
        <taxon>Arthropoda</taxon>
        <taxon>Hexapoda</taxon>
        <taxon>Insecta</taxon>
        <taxon>Pterygota</taxon>
        <taxon>Neoptera</taxon>
        <taxon>Endopterygota</taxon>
        <taxon>Coleoptera</taxon>
        <taxon>Polyphaga</taxon>
        <taxon>Cucujiformia</taxon>
        <taxon>Chrysomeloidea</taxon>
        <taxon>Cerambycidae</taxon>
        <taxon>Lamiinae</taxon>
        <taxon>Monochamini</taxon>
        <taxon>Molorchus</taxon>
    </lineage>
</organism>
<dbReference type="Gene3D" id="3.40.50.300">
    <property type="entry name" value="P-loop containing nucleotide triphosphate hydrolases"/>
    <property type="match status" value="1"/>
</dbReference>
<feature type="domain" description="ATPase dynein-related AAA" evidence="3">
    <location>
        <begin position="5"/>
        <end position="88"/>
    </location>
</feature>
<keyword evidence="2" id="KW-0067">ATP-binding</keyword>
<evidence type="ECO:0000259" key="3">
    <source>
        <dbReference type="Pfam" id="PF07728"/>
    </source>
</evidence>
<dbReference type="Proteomes" id="UP001162164">
    <property type="component" value="Unassembled WGS sequence"/>
</dbReference>
<proteinExistence type="predicted"/>
<keyword evidence="5" id="KW-1185">Reference proteome</keyword>
<dbReference type="PANTHER" id="PTHR48103">
    <property type="entry name" value="MIDASIN-RELATED"/>
    <property type="match status" value="1"/>
</dbReference>
<dbReference type="InterPro" id="IPR011704">
    <property type="entry name" value="ATPase_dyneun-rel_AAA"/>
</dbReference>
<keyword evidence="1" id="KW-0547">Nucleotide-binding</keyword>
<dbReference type="InterPro" id="IPR027417">
    <property type="entry name" value="P-loop_NTPase"/>
</dbReference>
<sequence>MLLGTYSCTDIPGEFIWQPGVLTQCVLEGSWILLEDIDSVSMDIASVLTGLLENHSLTVPGYRDAISITPGFQLFVTQRLISTISGHHKKHSNAMSLLQKHLFQINIDPLTSEDLKMILNDKYSNFHTIADRMINVFLLFSQKCKRF</sequence>
<dbReference type="PANTHER" id="PTHR48103:SF2">
    <property type="entry name" value="MIDASIN"/>
    <property type="match status" value="1"/>
</dbReference>
<reference evidence="4" key="1">
    <citation type="journal article" date="2023" name="Insect Mol. Biol.">
        <title>Genome sequencing provides insights into the evolution of gene families encoding plant cell wall-degrading enzymes in longhorned beetles.</title>
        <authorList>
            <person name="Shin N.R."/>
            <person name="Okamura Y."/>
            <person name="Kirsch R."/>
            <person name="Pauchet Y."/>
        </authorList>
    </citation>
    <scope>NUCLEOTIDE SEQUENCE</scope>
    <source>
        <strain evidence="4">MMC_N1</strain>
    </source>
</reference>
<accession>A0ABQ9JCP0</accession>
<protein>
    <recommendedName>
        <fullName evidence="3">ATPase dynein-related AAA domain-containing protein</fullName>
    </recommendedName>
</protein>
<dbReference type="EMBL" id="JAPWTJ010000777">
    <property type="protein sequence ID" value="KAJ8975702.1"/>
    <property type="molecule type" value="Genomic_DNA"/>
</dbReference>